<evidence type="ECO:0000313" key="21">
    <source>
        <dbReference type="Proteomes" id="UP001147746"/>
    </source>
</evidence>
<feature type="active site" evidence="16">
    <location>
        <position position="146"/>
    </location>
</feature>
<reference evidence="20" key="1">
    <citation type="submission" date="2022-12" db="EMBL/GenBank/DDBJ databases">
        <authorList>
            <person name="Petersen C."/>
        </authorList>
    </citation>
    <scope>NUCLEOTIDE SEQUENCE</scope>
    <source>
        <strain evidence="20">IBT 21472</strain>
    </source>
</reference>
<proteinExistence type="inferred from homology"/>
<dbReference type="InterPro" id="IPR001568">
    <property type="entry name" value="RNase_T2-like"/>
</dbReference>
<evidence type="ECO:0000256" key="3">
    <source>
        <dbReference type="ARBA" id="ARBA00007469"/>
    </source>
</evidence>
<dbReference type="FunFam" id="3.90.730.10:FF:000004">
    <property type="entry name" value="Ribonuclease T2-like"/>
    <property type="match status" value="1"/>
</dbReference>
<keyword evidence="8" id="KW-0732">Signal</keyword>
<dbReference type="AlphaFoldDB" id="A0A9W9PSQ9"/>
<evidence type="ECO:0000256" key="1">
    <source>
        <dbReference type="ARBA" id="ARBA00004410"/>
    </source>
</evidence>
<dbReference type="Gene3D" id="3.90.730.10">
    <property type="entry name" value="Ribonuclease T2-like"/>
    <property type="match status" value="1"/>
</dbReference>
<dbReference type="GO" id="GO:0033897">
    <property type="term" value="F:ribonuclease T2 activity"/>
    <property type="evidence" value="ECO:0007669"/>
    <property type="project" value="UniProtKB-EC"/>
</dbReference>
<dbReference type="GO" id="GO:0005775">
    <property type="term" value="C:vacuolar lumen"/>
    <property type="evidence" value="ECO:0007669"/>
    <property type="project" value="UniProtKB-SubCell"/>
</dbReference>
<feature type="active site" evidence="16">
    <location>
        <position position="88"/>
    </location>
</feature>
<gene>
    <name evidence="20" type="ORF">N7476_009013</name>
</gene>
<dbReference type="InterPro" id="IPR018188">
    <property type="entry name" value="RNase_T2_His_AS_1"/>
</dbReference>
<comment type="subcellular location">
    <subcellularLocation>
        <location evidence="2">Cytoplasm</location>
    </subcellularLocation>
    <subcellularLocation>
        <location evidence="1">Vacuole lumen</location>
    </subcellularLocation>
</comment>
<dbReference type="PROSITE" id="PS00531">
    <property type="entry name" value="RNASE_T2_2"/>
    <property type="match status" value="1"/>
</dbReference>
<feature type="domain" description="RNase T2-like C-terminal" evidence="19">
    <location>
        <begin position="294"/>
        <end position="411"/>
    </location>
</feature>
<dbReference type="GO" id="GO:0005576">
    <property type="term" value="C:extracellular region"/>
    <property type="evidence" value="ECO:0007669"/>
    <property type="project" value="TreeGrafter"/>
</dbReference>
<evidence type="ECO:0000256" key="7">
    <source>
        <dbReference type="ARBA" id="ARBA00022722"/>
    </source>
</evidence>
<dbReference type="CDD" id="cd01061">
    <property type="entry name" value="RNase_T2_euk"/>
    <property type="match status" value="1"/>
</dbReference>
<organism evidence="20 21">
    <name type="scientific">Penicillium atrosanguineum</name>
    <dbReference type="NCBI Taxonomy" id="1132637"/>
    <lineage>
        <taxon>Eukaryota</taxon>
        <taxon>Fungi</taxon>
        <taxon>Dikarya</taxon>
        <taxon>Ascomycota</taxon>
        <taxon>Pezizomycotina</taxon>
        <taxon>Eurotiomycetes</taxon>
        <taxon>Eurotiomycetidae</taxon>
        <taxon>Eurotiales</taxon>
        <taxon>Aspergillaceae</taxon>
        <taxon>Penicillium</taxon>
    </lineage>
</organism>
<evidence type="ECO:0000313" key="20">
    <source>
        <dbReference type="EMBL" id="KAJ5308357.1"/>
    </source>
</evidence>
<dbReference type="OrthoDB" id="435754at2759"/>
<dbReference type="Proteomes" id="UP001147746">
    <property type="component" value="Unassembled WGS sequence"/>
</dbReference>
<evidence type="ECO:0000256" key="9">
    <source>
        <dbReference type="ARBA" id="ARBA00022759"/>
    </source>
</evidence>
<feature type="region of interest" description="Disordered" evidence="18">
    <location>
        <begin position="267"/>
        <end position="294"/>
    </location>
</feature>
<evidence type="ECO:0000259" key="19">
    <source>
        <dbReference type="Pfam" id="PF25488"/>
    </source>
</evidence>
<keyword evidence="7" id="KW-0540">Nuclease</keyword>
<comment type="similarity">
    <text evidence="3 17">Belongs to the RNase T2 family.</text>
</comment>
<evidence type="ECO:0000256" key="12">
    <source>
        <dbReference type="ARBA" id="ARBA00023180"/>
    </source>
</evidence>
<dbReference type="InterPro" id="IPR036430">
    <property type="entry name" value="RNase_T2-like_sf"/>
</dbReference>
<evidence type="ECO:0000256" key="16">
    <source>
        <dbReference type="PIRSR" id="PIRSR633697-1"/>
    </source>
</evidence>
<evidence type="ECO:0000256" key="10">
    <source>
        <dbReference type="ARBA" id="ARBA00022801"/>
    </source>
</evidence>
<keyword evidence="10" id="KW-0378">Hydrolase</keyword>
<evidence type="ECO:0000256" key="17">
    <source>
        <dbReference type="RuleBase" id="RU004328"/>
    </source>
</evidence>
<evidence type="ECO:0000256" key="14">
    <source>
        <dbReference type="ARBA" id="ARBA00025494"/>
    </source>
</evidence>
<dbReference type="Pfam" id="PF25488">
    <property type="entry name" value="RNaseT2L_C"/>
    <property type="match status" value="1"/>
</dbReference>
<dbReference type="SUPFAM" id="SSF55895">
    <property type="entry name" value="Ribonuclease Rh-like"/>
    <property type="match status" value="1"/>
</dbReference>
<comment type="function">
    <text evidence="14">Rnase which modulates cell survival under stress conditions. Released from the vacuole to the cytoplasm during stress to promote tRNA and rRNA cleavage and to activate separately a downstream pathway that promotes cell death. Involved in cell size, vacuolar morphology and growth at high temperatures and high salt concentration.</text>
</comment>
<dbReference type="GO" id="GO:0016787">
    <property type="term" value="F:hydrolase activity"/>
    <property type="evidence" value="ECO:0007669"/>
    <property type="project" value="UniProtKB-KW"/>
</dbReference>
<evidence type="ECO:0000256" key="4">
    <source>
        <dbReference type="ARBA" id="ARBA00012571"/>
    </source>
</evidence>
<evidence type="ECO:0000256" key="18">
    <source>
        <dbReference type="SAM" id="MobiDB-lite"/>
    </source>
</evidence>
<reference evidence="20" key="2">
    <citation type="journal article" date="2023" name="IMA Fungus">
        <title>Comparative genomic study of the Penicillium genus elucidates a diverse pangenome and 15 lateral gene transfer events.</title>
        <authorList>
            <person name="Petersen C."/>
            <person name="Sorensen T."/>
            <person name="Nielsen M.R."/>
            <person name="Sondergaard T.E."/>
            <person name="Sorensen J.L."/>
            <person name="Fitzpatrick D.A."/>
            <person name="Frisvad J.C."/>
            <person name="Nielsen K.L."/>
        </authorList>
    </citation>
    <scope>NUCLEOTIDE SEQUENCE</scope>
    <source>
        <strain evidence="20">IBT 21472</strain>
    </source>
</reference>
<keyword evidence="12" id="KW-0325">Glycoprotein</keyword>
<dbReference type="EC" id="4.6.1.19" evidence="4"/>
<keyword evidence="6" id="KW-0926">Vacuole</keyword>
<dbReference type="PROSITE" id="PS00530">
    <property type="entry name" value="RNASE_T2_1"/>
    <property type="match status" value="1"/>
</dbReference>
<evidence type="ECO:0000256" key="6">
    <source>
        <dbReference type="ARBA" id="ARBA00022554"/>
    </source>
</evidence>
<keyword evidence="9" id="KW-0255">Endonuclease</keyword>
<evidence type="ECO:0000256" key="8">
    <source>
        <dbReference type="ARBA" id="ARBA00022729"/>
    </source>
</evidence>
<evidence type="ECO:0000256" key="15">
    <source>
        <dbReference type="ARBA" id="ARBA00071169"/>
    </source>
</evidence>
<evidence type="ECO:0000256" key="11">
    <source>
        <dbReference type="ARBA" id="ARBA00023157"/>
    </source>
</evidence>
<dbReference type="InterPro" id="IPR033697">
    <property type="entry name" value="Ribonuclease_T2_eukaryotic"/>
</dbReference>
<sequence length="416" mass="46286">MWGSSQQVLEIPGPQKLLKTLGSLWLSQSDKQSTPGTSASCPLGETSCQAKYHGQDTCCFNYPGGQMLQTQLWDVDPALGPDDSWGIHGLWPDHCNGGFDQFCDSKRKYSNISLILVDAGRGDLLEYMSDYWKDYHFDDQNLWQHEWNKHGTCVSTLETHCYEDYLPQQEVVDYFDRTVEVFKILPSYEFLAKAGIVPSHSQTYALEDIEGALEVAHGHPVTVHCRRGQLSEIWYHFNIAGSLQTGNFIPAGPDGQSSNCPRRGIHYLPKRGGQPEPTRTTTRGGSEPTATGIPFSGKGNMIVSTVNQIRGCIISWGTWYASGTCATFRAEKVSDDTFTLKSSKGPCTIQEDAFKCGNQVTTPSEFTVKDNKLCYEGNTTFYADKAPKGFVQSTVFASEGEHPIELEISWKAHDWS</sequence>
<name>A0A9W9PSQ9_9EURO</name>
<feature type="active site" evidence="16">
    <location>
        <position position="150"/>
    </location>
</feature>
<dbReference type="GO" id="GO:0003723">
    <property type="term" value="F:RNA binding"/>
    <property type="evidence" value="ECO:0007669"/>
    <property type="project" value="InterPro"/>
</dbReference>
<keyword evidence="21" id="KW-1185">Reference proteome</keyword>
<dbReference type="InterPro" id="IPR057328">
    <property type="entry name" value="RNaseT2L_C"/>
</dbReference>
<accession>A0A9W9PSQ9</accession>
<dbReference type="InterPro" id="IPR033130">
    <property type="entry name" value="RNase_T2_His_AS_2"/>
</dbReference>
<keyword evidence="13" id="KW-0456">Lyase</keyword>
<protein>
    <recommendedName>
        <fullName evidence="15">Ribonuclease T2-like</fullName>
        <ecNumber evidence="4">4.6.1.19</ecNumber>
    </recommendedName>
</protein>
<dbReference type="EMBL" id="JAPZBO010000008">
    <property type="protein sequence ID" value="KAJ5308357.1"/>
    <property type="molecule type" value="Genomic_DNA"/>
</dbReference>
<dbReference type="PANTHER" id="PTHR11240">
    <property type="entry name" value="RIBONUCLEASE T2"/>
    <property type="match status" value="1"/>
</dbReference>
<evidence type="ECO:0000256" key="13">
    <source>
        <dbReference type="ARBA" id="ARBA00023239"/>
    </source>
</evidence>
<evidence type="ECO:0000256" key="2">
    <source>
        <dbReference type="ARBA" id="ARBA00004496"/>
    </source>
</evidence>
<dbReference type="Pfam" id="PF00445">
    <property type="entry name" value="Ribonuclease_T2"/>
    <property type="match status" value="1"/>
</dbReference>
<dbReference type="PANTHER" id="PTHR11240:SF22">
    <property type="entry name" value="RIBONUCLEASE T2"/>
    <property type="match status" value="1"/>
</dbReference>
<evidence type="ECO:0000256" key="5">
    <source>
        <dbReference type="ARBA" id="ARBA00022490"/>
    </source>
</evidence>
<comment type="caution">
    <text evidence="20">The sequence shown here is derived from an EMBL/GenBank/DDBJ whole genome shotgun (WGS) entry which is preliminary data.</text>
</comment>
<dbReference type="GO" id="GO:0006401">
    <property type="term" value="P:RNA catabolic process"/>
    <property type="evidence" value="ECO:0007669"/>
    <property type="project" value="UniProtKB-ARBA"/>
</dbReference>
<keyword evidence="5" id="KW-0963">Cytoplasm</keyword>
<keyword evidence="11" id="KW-1015">Disulfide bond</keyword>